<dbReference type="Proteomes" id="UP000265703">
    <property type="component" value="Unassembled WGS sequence"/>
</dbReference>
<gene>
    <name evidence="1" type="ORF">C1645_438886</name>
</gene>
<reference evidence="1 2" key="1">
    <citation type="submission" date="2018-06" db="EMBL/GenBank/DDBJ databases">
        <title>Comparative genomics reveals the genomic features of Rhizophagus irregularis, R. cerebriforme, R. diaphanum and Gigaspora rosea, and their symbiotic lifestyle signature.</title>
        <authorList>
            <person name="Morin E."/>
            <person name="San Clemente H."/>
            <person name="Chen E.C.H."/>
            <person name="De La Providencia I."/>
            <person name="Hainaut M."/>
            <person name="Kuo A."/>
            <person name="Kohler A."/>
            <person name="Murat C."/>
            <person name="Tang N."/>
            <person name="Roy S."/>
            <person name="Loubradou J."/>
            <person name="Henrissat B."/>
            <person name="Grigoriev I.V."/>
            <person name="Corradi N."/>
            <person name="Roux C."/>
            <person name="Martin F.M."/>
        </authorList>
    </citation>
    <scope>NUCLEOTIDE SEQUENCE [LARGE SCALE GENOMIC DNA]</scope>
    <source>
        <strain evidence="1 2">DAOM 227022</strain>
    </source>
</reference>
<sequence>MGNIEYITNLETFNERPYDDYNSSYQYNNFTNHNINKNVTERNANENNLIPIHENFTSTSSSSSSSFSSSLLSSSPETNVNNIINNINMQHITTTSPNTINTIKKSFTTGSSRWNNNIDVDSDSEFTDLKNSSKTRKSLSILGSNKPQLKSIEMLFSLV</sequence>
<proteinExistence type="predicted"/>
<protein>
    <submittedName>
        <fullName evidence="1">Uncharacterized protein</fullName>
    </submittedName>
</protein>
<organism evidence="1 2">
    <name type="scientific">Glomus cerebriforme</name>
    <dbReference type="NCBI Taxonomy" id="658196"/>
    <lineage>
        <taxon>Eukaryota</taxon>
        <taxon>Fungi</taxon>
        <taxon>Fungi incertae sedis</taxon>
        <taxon>Mucoromycota</taxon>
        <taxon>Glomeromycotina</taxon>
        <taxon>Glomeromycetes</taxon>
        <taxon>Glomerales</taxon>
        <taxon>Glomeraceae</taxon>
        <taxon>Glomus</taxon>
    </lineage>
</organism>
<comment type="caution">
    <text evidence="1">The sequence shown here is derived from an EMBL/GenBank/DDBJ whole genome shotgun (WGS) entry which is preliminary data.</text>
</comment>
<dbReference type="OrthoDB" id="10478952at2759"/>
<dbReference type="STRING" id="658196.A0A397TM10"/>
<evidence type="ECO:0000313" key="1">
    <source>
        <dbReference type="EMBL" id="RIA95894.1"/>
    </source>
</evidence>
<evidence type="ECO:0000313" key="2">
    <source>
        <dbReference type="Proteomes" id="UP000265703"/>
    </source>
</evidence>
<keyword evidence="2" id="KW-1185">Reference proteome</keyword>
<dbReference type="AlphaFoldDB" id="A0A397TM10"/>
<accession>A0A397TM10</accession>
<dbReference type="EMBL" id="QKYT01000053">
    <property type="protein sequence ID" value="RIA95894.1"/>
    <property type="molecule type" value="Genomic_DNA"/>
</dbReference>
<name>A0A397TM10_9GLOM</name>